<dbReference type="InterPro" id="IPR029058">
    <property type="entry name" value="AB_hydrolase_fold"/>
</dbReference>
<dbReference type="Pfam" id="PF00561">
    <property type="entry name" value="Abhydrolase_1"/>
    <property type="match status" value="1"/>
</dbReference>
<dbReference type="NCBIfam" id="TIGR01250">
    <property type="entry name" value="pro_imino_pep_2"/>
    <property type="match status" value="1"/>
</dbReference>
<dbReference type="SUPFAM" id="SSF53474">
    <property type="entry name" value="alpha/beta-Hydrolases"/>
    <property type="match status" value="1"/>
</dbReference>
<evidence type="ECO:0000259" key="3">
    <source>
        <dbReference type="Pfam" id="PF00561"/>
    </source>
</evidence>
<name>A0A8H5ERN7_9AGAR</name>
<dbReference type="PANTHER" id="PTHR43194:SF2">
    <property type="entry name" value="PEROXISOMAL MEMBRANE PROTEIN LPX1"/>
    <property type="match status" value="1"/>
</dbReference>
<dbReference type="AlphaFoldDB" id="A0A8H5ERN7"/>
<dbReference type="InterPro" id="IPR050228">
    <property type="entry name" value="Carboxylesterase_BioH"/>
</dbReference>
<reference evidence="4 5" key="1">
    <citation type="journal article" date="2020" name="ISME J.">
        <title>Uncovering the hidden diversity of litter-decomposition mechanisms in mushroom-forming fungi.</title>
        <authorList>
            <person name="Floudas D."/>
            <person name="Bentzer J."/>
            <person name="Ahren D."/>
            <person name="Johansson T."/>
            <person name="Persson P."/>
            <person name="Tunlid A."/>
        </authorList>
    </citation>
    <scope>NUCLEOTIDE SEQUENCE [LARGE SCALE GENOMIC DNA]</scope>
    <source>
        <strain evidence="4 5">CBS 101986</strain>
    </source>
</reference>
<evidence type="ECO:0000313" key="4">
    <source>
        <dbReference type="EMBL" id="KAF5309821.1"/>
    </source>
</evidence>
<comment type="caution">
    <text evidence="4">The sequence shown here is derived from an EMBL/GenBank/DDBJ whole genome shotgun (WGS) entry which is preliminary data.</text>
</comment>
<keyword evidence="5" id="KW-1185">Reference proteome</keyword>
<dbReference type="GO" id="GO:0008233">
    <property type="term" value="F:peptidase activity"/>
    <property type="evidence" value="ECO:0007669"/>
    <property type="project" value="InterPro"/>
</dbReference>
<feature type="domain" description="AB hydrolase-1" evidence="3">
    <location>
        <begin position="36"/>
        <end position="290"/>
    </location>
</feature>
<gene>
    <name evidence="4" type="ORF">D9619_010307</name>
</gene>
<dbReference type="PIRSF" id="PIRSF005539">
    <property type="entry name" value="Pept_S33_TRI_F1"/>
    <property type="match status" value="1"/>
</dbReference>
<evidence type="ECO:0000256" key="1">
    <source>
        <dbReference type="ARBA" id="ARBA00010088"/>
    </source>
</evidence>
<sequence>MSSQPHIGKVDFTVGRDTYQTWYKVLGSLSDGTKTPVVLLHGGPGMTHHYMLPHELLFEKHGIPVVLYDQIGNGNSSHIKDKPPAFWTPQLFMDELDNLLKHLGISKNFDLLGHSWGGMLAGHYAAERSPPGLRKLIIANAPASVPGFVNGTNHLLDQFPPEFVKNIRKLEEDGKTSTPEYQAGVMQFYGKHVCTNNPWPQHLVDSFNAVGANPTVYHTMFGESEFNITGTLKQWSIVDILHKIPNTTLLISAPLDEVQEVAFLPFFTNIPKVKWVEIPTSTHLAMFEDPDKYFDIILKFLA</sequence>
<organism evidence="4 5">
    <name type="scientific">Psilocybe cf. subviscida</name>
    <dbReference type="NCBI Taxonomy" id="2480587"/>
    <lineage>
        <taxon>Eukaryota</taxon>
        <taxon>Fungi</taxon>
        <taxon>Dikarya</taxon>
        <taxon>Basidiomycota</taxon>
        <taxon>Agaricomycotina</taxon>
        <taxon>Agaricomycetes</taxon>
        <taxon>Agaricomycetidae</taxon>
        <taxon>Agaricales</taxon>
        <taxon>Agaricineae</taxon>
        <taxon>Strophariaceae</taxon>
        <taxon>Psilocybe</taxon>
    </lineage>
</organism>
<comment type="similarity">
    <text evidence="1">Belongs to the peptidase S33 family.</text>
</comment>
<evidence type="ECO:0000256" key="2">
    <source>
        <dbReference type="ARBA" id="ARBA00022801"/>
    </source>
</evidence>
<dbReference type="GO" id="GO:0006508">
    <property type="term" value="P:proteolysis"/>
    <property type="evidence" value="ECO:0007669"/>
    <property type="project" value="InterPro"/>
</dbReference>
<dbReference type="InterPro" id="IPR002410">
    <property type="entry name" value="Peptidase_S33"/>
</dbReference>
<dbReference type="EMBL" id="JAACJJ010000058">
    <property type="protein sequence ID" value="KAF5309821.1"/>
    <property type="molecule type" value="Genomic_DNA"/>
</dbReference>
<dbReference type="PRINTS" id="PR00793">
    <property type="entry name" value="PROAMNOPTASE"/>
</dbReference>
<evidence type="ECO:0000313" key="5">
    <source>
        <dbReference type="Proteomes" id="UP000567179"/>
    </source>
</evidence>
<dbReference type="InterPro" id="IPR000073">
    <property type="entry name" value="AB_hydrolase_1"/>
</dbReference>
<dbReference type="PANTHER" id="PTHR43194">
    <property type="entry name" value="HYDROLASE ALPHA/BETA FOLD FAMILY"/>
    <property type="match status" value="1"/>
</dbReference>
<accession>A0A8H5ERN7</accession>
<protein>
    <recommendedName>
        <fullName evidence="3">AB hydrolase-1 domain-containing protein</fullName>
    </recommendedName>
</protein>
<keyword evidence="2" id="KW-0378">Hydrolase</keyword>
<dbReference type="InterPro" id="IPR005945">
    <property type="entry name" value="Pro_imino_pep"/>
</dbReference>
<dbReference type="OrthoDB" id="190201at2759"/>
<dbReference type="Gene3D" id="3.40.50.1820">
    <property type="entry name" value="alpha/beta hydrolase"/>
    <property type="match status" value="1"/>
</dbReference>
<dbReference type="Proteomes" id="UP000567179">
    <property type="component" value="Unassembled WGS sequence"/>
</dbReference>
<proteinExistence type="inferred from homology"/>